<sequence length="399" mass="41291">MSTSRINADVVRLATAQALAGANSTVVYATGAIIGHMLAPTPALATLPVSVFVVGMAAATLPVGVMTRRYGRKAAALFGNACGAVVGLLAALALVIPSFSLFCVAMLFGGAYAAVVLTFRFAAAECVPPESRAGAMSTVLAGGVAAGILGPQLVTATMNLWSPHAYAVTYLASAGAAVLSGIVLMGVRFEHQPPTSAHAQGRDSSVIVRQPSFVVAMLCGVVSYMMMNFMMTSAPLAMELCGIPRVHSNYGIEIHVIAMYLPSFFTGRLIARVGAPTVSLAGLGMIALAACTGMTGWSVSHFWVALMLLGLGWNFGFLGASAMVLACHSPEEGPRVQSIYDFVVFGAMVIGSFASGGLLATYGWGVVCGVILPPVLTAVASLFWLRWGQPRTDPLAHRS</sequence>
<evidence type="ECO:0000256" key="1">
    <source>
        <dbReference type="ARBA" id="ARBA00022692"/>
    </source>
</evidence>
<keyword evidence="7" id="KW-1185">Reference proteome</keyword>
<feature type="transmembrane region" description="Helical" evidence="4">
    <location>
        <begin position="99"/>
        <end position="121"/>
    </location>
</feature>
<dbReference type="EMBL" id="FNYE01000036">
    <property type="protein sequence ID" value="SEK06375.1"/>
    <property type="molecule type" value="Genomic_DNA"/>
</dbReference>
<evidence type="ECO:0000259" key="5">
    <source>
        <dbReference type="PROSITE" id="PS50850"/>
    </source>
</evidence>
<dbReference type="PANTHER" id="PTHR23534">
    <property type="entry name" value="MFS PERMEASE"/>
    <property type="match status" value="1"/>
</dbReference>
<dbReference type="Pfam" id="PF07690">
    <property type="entry name" value="MFS_1"/>
    <property type="match status" value="1"/>
</dbReference>
<dbReference type="RefSeq" id="WP_090872379.1">
    <property type="nucleotide sequence ID" value="NZ_FNYE01000036.1"/>
</dbReference>
<dbReference type="InterPro" id="IPR011701">
    <property type="entry name" value="MFS"/>
</dbReference>
<feature type="transmembrane region" description="Helical" evidence="4">
    <location>
        <begin position="303"/>
        <end position="327"/>
    </location>
</feature>
<dbReference type="Proteomes" id="UP000198866">
    <property type="component" value="Unassembled WGS sequence"/>
</dbReference>
<feature type="transmembrane region" description="Helical" evidence="4">
    <location>
        <begin position="45"/>
        <end position="67"/>
    </location>
</feature>
<evidence type="ECO:0000256" key="2">
    <source>
        <dbReference type="ARBA" id="ARBA00022989"/>
    </source>
</evidence>
<name>A0A1H7E6Y8_9BURK</name>
<dbReference type="Gene3D" id="1.20.1250.20">
    <property type="entry name" value="MFS general substrate transporter like domains"/>
    <property type="match status" value="1"/>
</dbReference>
<gene>
    <name evidence="6" type="ORF">SAMN05192539_103677</name>
</gene>
<feature type="transmembrane region" description="Helical" evidence="4">
    <location>
        <begin position="250"/>
        <end position="271"/>
    </location>
</feature>
<evidence type="ECO:0000256" key="4">
    <source>
        <dbReference type="SAM" id="Phobius"/>
    </source>
</evidence>
<feature type="transmembrane region" description="Helical" evidence="4">
    <location>
        <begin position="74"/>
        <end position="93"/>
    </location>
</feature>
<dbReference type="SUPFAM" id="SSF103473">
    <property type="entry name" value="MFS general substrate transporter"/>
    <property type="match status" value="1"/>
</dbReference>
<protein>
    <submittedName>
        <fullName evidence="6">Predicted arabinose efflux permease, MFS family</fullName>
    </submittedName>
</protein>
<evidence type="ECO:0000313" key="7">
    <source>
        <dbReference type="Proteomes" id="UP000198866"/>
    </source>
</evidence>
<dbReference type="InterPro" id="IPR036259">
    <property type="entry name" value="MFS_trans_sf"/>
</dbReference>
<feature type="transmembrane region" description="Helical" evidence="4">
    <location>
        <begin position="278"/>
        <end position="297"/>
    </location>
</feature>
<feature type="transmembrane region" description="Helical" evidence="4">
    <location>
        <begin position="339"/>
        <end position="358"/>
    </location>
</feature>
<feature type="transmembrane region" description="Helical" evidence="4">
    <location>
        <begin position="208"/>
        <end position="230"/>
    </location>
</feature>
<keyword evidence="3 4" id="KW-0472">Membrane</keyword>
<feature type="transmembrane region" description="Helical" evidence="4">
    <location>
        <begin position="364"/>
        <end position="385"/>
    </location>
</feature>
<dbReference type="AlphaFoldDB" id="A0A1H7E6Y8"/>
<feature type="transmembrane region" description="Helical" evidence="4">
    <location>
        <begin position="166"/>
        <end position="187"/>
    </location>
</feature>
<accession>A0A1H7E6Y8</accession>
<keyword evidence="1 4" id="KW-0812">Transmembrane</keyword>
<dbReference type="InterPro" id="IPR020846">
    <property type="entry name" value="MFS_dom"/>
</dbReference>
<feature type="domain" description="Major facilitator superfamily (MFS) profile" evidence="5">
    <location>
        <begin position="212"/>
        <end position="399"/>
    </location>
</feature>
<evidence type="ECO:0000256" key="3">
    <source>
        <dbReference type="ARBA" id="ARBA00023136"/>
    </source>
</evidence>
<organism evidence="6 7">
    <name type="scientific">Paraburkholderia diazotrophica</name>
    <dbReference type="NCBI Taxonomy" id="667676"/>
    <lineage>
        <taxon>Bacteria</taxon>
        <taxon>Pseudomonadati</taxon>
        <taxon>Pseudomonadota</taxon>
        <taxon>Betaproteobacteria</taxon>
        <taxon>Burkholderiales</taxon>
        <taxon>Burkholderiaceae</taxon>
        <taxon>Paraburkholderia</taxon>
    </lineage>
</organism>
<proteinExistence type="predicted"/>
<dbReference type="PANTHER" id="PTHR23534:SF1">
    <property type="entry name" value="MAJOR FACILITATOR SUPERFAMILY PROTEIN"/>
    <property type="match status" value="1"/>
</dbReference>
<dbReference type="STRING" id="667676.SAMN05192539_103677"/>
<dbReference type="GO" id="GO:0022857">
    <property type="term" value="F:transmembrane transporter activity"/>
    <property type="evidence" value="ECO:0007669"/>
    <property type="project" value="InterPro"/>
</dbReference>
<feature type="transmembrane region" description="Helical" evidence="4">
    <location>
        <begin position="133"/>
        <end position="154"/>
    </location>
</feature>
<dbReference type="OrthoDB" id="8558006at2"/>
<keyword evidence="2 4" id="KW-1133">Transmembrane helix</keyword>
<evidence type="ECO:0000313" key="6">
    <source>
        <dbReference type="EMBL" id="SEK06375.1"/>
    </source>
</evidence>
<reference evidence="7" key="1">
    <citation type="submission" date="2016-10" db="EMBL/GenBank/DDBJ databases">
        <authorList>
            <person name="Varghese N."/>
            <person name="Submissions S."/>
        </authorList>
    </citation>
    <scope>NUCLEOTIDE SEQUENCE [LARGE SCALE GENOMIC DNA]</scope>
    <source>
        <strain evidence="7">LMG 26031</strain>
    </source>
</reference>
<dbReference type="PROSITE" id="PS50850">
    <property type="entry name" value="MFS"/>
    <property type="match status" value="1"/>
</dbReference>